<feature type="region of interest" description="Disordered" evidence="1">
    <location>
        <begin position="1"/>
        <end position="32"/>
    </location>
</feature>
<evidence type="ECO:0000313" key="3">
    <source>
        <dbReference type="Proteomes" id="UP001151760"/>
    </source>
</evidence>
<evidence type="ECO:0000313" key="2">
    <source>
        <dbReference type="EMBL" id="GJS56436.1"/>
    </source>
</evidence>
<evidence type="ECO:0000256" key="1">
    <source>
        <dbReference type="SAM" id="MobiDB-lite"/>
    </source>
</evidence>
<sequence length="207" mass="23409">MTPLAPRGLTFSTPPSSPLEPHPYLSSLNEIPPRTINPLPQVISQGLFQTQPQPSLMDFEPTLPPINLSRSRLSAQPKPSITRNQTQQELNQLYTFEQNIQEAIRNAQHVQESLIPPTSITTLQMPPPFYPTTTSTQIPPFGISLSSSSIFSLLDQSLWIENPHRPQVHTCPHCQRTKAIVTNLQDEMRFMLNHIIDRLDHLTNQLP</sequence>
<comment type="caution">
    <text evidence="2">The sequence shown here is derived from an EMBL/GenBank/DDBJ whole genome shotgun (WGS) entry which is preliminary data.</text>
</comment>
<name>A0ABQ4WU66_9ASTR</name>
<dbReference type="EMBL" id="BQNB010008935">
    <property type="protein sequence ID" value="GJS56436.1"/>
    <property type="molecule type" value="Genomic_DNA"/>
</dbReference>
<reference evidence="2" key="2">
    <citation type="submission" date="2022-01" db="EMBL/GenBank/DDBJ databases">
        <authorList>
            <person name="Yamashiro T."/>
            <person name="Shiraishi A."/>
            <person name="Satake H."/>
            <person name="Nakayama K."/>
        </authorList>
    </citation>
    <scope>NUCLEOTIDE SEQUENCE</scope>
</reference>
<gene>
    <name evidence="2" type="ORF">Tco_0629798</name>
</gene>
<organism evidence="2 3">
    <name type="scientific">Tanacetum coccineum</name>
    <dbReference type="NCBI Taxonomy" id="301880"/>
    <lineage>
        <taxon>Eukaryota</taxon>
        <taxon>Viridiplantae</taxon>
        <taxon>Streptophyta</taxon>
        <taxon>Embryophyta</taxon>
        <taxon>Tracheophyta</taxon>
        <taxon>Spermatophyta</taxon>
        <taxon>Magnoliopsida</taxon>
        <taxon>eudicotyledons</taxon>
        <taxon>Gunneridae</taxon>
        <taxon>Pentapetalae</taxon>
        <taxon>asterids</taxon>
        <taxon>campanulids</taxon>
        <taxon>Asterales</taxon>
        <taxon>Asteraceae</taxon>
        <taxon>Asteroideae</taxon>
        <taxon>Anthemideae</taxon>
        <taxon>Anthemidinae</taxon>
        <taxon>Tanacetum</taxon>
    </lineage>
</organism>
<keyword evidence="3" id="KW-1185">Reference proteome</keyword>
<accession>A0ABQ4WU66</accession>
<protein>
    <submittedName>
        <fullName evidence="2">Uncharacterized protein</fullName>
    </submittedName>
</protein>
<reference evidence="2" key="1">
    <citation type="journal article" date="2022" name="Int. J. Mol. Sci.">
        <title>Draft Genome of Tanacetum Coccineum: Genomic Comparison of Closely Related Tanacetum-Family Plants.</title>
        <authorList>
            <person name="Yamashiro T."/>
            <person name="Shiraishi A."/>
            <person name="Nakayama K."/>
            <person name="Satake H."/>
        </authorList>
    </citation>
    <scope>NUCLEOTIDE SEQUENCE</scope>
</reference>
<dbReference type="Proteomes" id="UP001151760">
    <property type="component" value="Unassembled WGS sequence"/>
</dbReference>
<proteinExistence type="predicted"/>